<comment type="caution">
    <text evidence="1">The sequence shown here is derived from an EMBL/GenBank/DDBJ whole genome shotgun (WGS) entry which is preliminary data.</text>
</comment>
<dbReference type="AlphaFoldDB" id="A0A9Q0J512"/>
<evidence type="ECO:0000313" key="2">
    <source>
        <dbReference type="Proteomes" id="UP001141552"/>
    </source>
</evidence>
<protein>
    <submittedName>
        <fullName evidence="1">Uncharacterized protein</fullName>
    </submittedName>
</protein>
<reference evidence="1" key="2">
    <citation type="journal article" date="2023" name="Plants (Basel)">
        <title>Annotation of the Turnera subulata (Passifloraceae) Draft Genome Reveals the S-Locus Evolved after the Divergence of Turneroideae from Passifloroideae in a Stepwise Manner.</title>
        <authorList>
            <person name="Henning P.M."/>
            <person name="Roalson E.H."/>
            <person name="Mir W."/>
            <person name="McCubbin A.G."/>
            <person name="Shore J.S."/>
        </authorList>
    </citation>
    <scope>NUCLEOTIDE SEQUENCE</scope>
    <source>
        <strain evidence="1">F60SS</strain>
    </source>
</reference>
<dbReference type="Proteomes" id="UP001141552">
    <property type="component" value="Unassembled WGS sequence"/>
</dbReference>
<keyword evidence="2" id="KW-1185">Reference proteome</keyword>
<proteinExistence type="predicted"/>
<gene>
    <name evidence="1" type="ORF">Tsubulata_040497</name>
</gene>
<accession>A0A9Q0J512</accession>
<evidence type="ECO:0000313" key="1">
    <source>
        <dbReference type="EMBL" id="KAJ4828628.1"/>
    </source>
</evidence>
<dbReference type="OrthoDB" id="1923775at2759"/>
<organism evidence="1 2">
    <name type="scientific">Turnera subulata</name>
    <dbReference type="NCBI Taxonomy" id="218843"/>
    <lineage>
        <taxon>Eukaryota</taxon>
        <taxon>Viridiplantae</taxon>
        <taxon>Streptophyta</taxon>
        <taxon>Embryophyta</taxon>
        <taxon>Tracheophyta</taxon>
        <taxon>Spermatophyta</taxon>
        <taxon>Magnoliopsida</taxon>
        <taxon>eudicotyledons</taxon>
        <taxon>Gunneridae</taxon>
        <taxon>Pentapetalae</taxon>
        <taxon>rosids</taxon>
        <taxon>fabids</taxon>
        <taxon>Malpighiales</taxon>
        <taxon>Passifloraceae</taxon>
        <taxon>Turnera</taxon>
    </lineage>
</organism>
<dbReference type="EMBL" id="JAKUCV010006124">
    <property type="protein sequence ID" value="KAJ4828628.1"/>
    <property type="molecule type" value="Genomic_DNA"/>
</dbReference>
<name>A0A9Q0J512_9ROSI</name>
<reference evidence="1" key="1">
    <citation type="submission" date="2022-02" db="EMBL/GenBank/DDBJ databases">
        <authorList>
            <person name="Henning P.M."/>
            <person name="McCubbin A.G."/>
            <person name="Shore J.S."/>
        </authorList>
    </citation>
    <scope>NUCLEOTIDE SEQUENCE</scope>
    <source>
        <strain evidence="1">F60SS</strain>
        <tissue evidence="1">Leaves</tissue>
    </source>
</reference>
<sequence length="133" mass="15253">MCCLVAQPEDPHSGDYGYSKERQHAEFRCTLRLRSLGLIFVDCPRIVRKVETFRTCGHLGLLIQLIMQELWWIGNGKLTEQFHDGHISKVMKRCSYPVLSDPRMFDIPIETSGHNYSNLQAQLSYLSSAPPEV</sequence>